<accession>A0ACB8Y783</accession>
<evidence type="ECO:0000313" key="1">
    <source>
        <dbReference type="EMBL" id="KAI3680695.1"/>
    </source>
</evidence>
<keyword evidence="2" id="KW-1185">Reference proteome</keyword>
<protein>
    <submittedName>
        <fullName evidence="1">Uncharacterized protein</fullName>
    </submittedName>
</protein>
<dbReference type="Proteomes" id="UP001055879">
    <property type="component" value="Linkage Group LG13"/>
</dbReference>
<proteinExistence type="predicted"/>
<dbReference type="EMBL" id="CM042059">
    <property type="protein sequence ID" value="KAI3680695.1"/>
    <property type="molecule type" value="Genomic_DNA"/>
</dbReference>
<reference evidence="2" key="1">
    <citation type="journal article" date="2022" name="Mol. Ecol. Resour.">
        <title>The genomes of chicory, endive, great burdock and yacon provide insights into Asteraceae palaeo-polyploidization history and plant inulin production.</title>
        <authorList>
            <person name="Fan W."/>
            <person name="Wang S."/>
            <person name="Wang H."/>
            <person name="Wang A."/>
            <person name="Jiang F."/>
            <person name="Liu H."/>
            <person name="Zhao H."/>
            <person name="Xu D."/>
            <person name="Zhang Y."/>
        </authorList>
    </citation>
    <scope>NUCLEOTIDE SEQUENCE [LARGE SCALE GENOMIC DNA]</scope>
    <source>
        <strain evidence="2">cv. Niubang</strain>
    </source>
</reference>
<reference evidence="1 2" key="2">
    <citation type="journal article" date="2022" name="Mol. Ecol. Resour.">
        <title>The genomes of chicory, endive, great burdock and yacon provide insights into Asteraceae paleo-polyploidization history and plant inulin production.</title>
        <authorList>
            <person name="Fan W."/>
            <person name="Wang S."/>
            <person name="Wang H."/>
            <person name="Wang A."/>
            <person name="Jiang F."/>
            <person name="Liu H."/>
            <person name="Zhao H."/>
            <person name="Xu D."/>
            <person name="Zhang Y."/>
        </authorList>
    </citation>
    <scope>NUCLEOTIDE SEQUENCE [LARGE SCALE GENOMIC DNA]</scope>
    <source>
        <strain evidence="2">cv. Niubang</strain>
    </source>
</reference>
<sequence length="507" mass="57955">MLAMAVRLRNLQNVRNLIGTRSYATSTISQTETNDSSSKKVKKVSLYSRISPLGNPSLAMTPELDDWIGKGKKVRHSELKQIIHDLRKRRRFHHALEVSEWMNKNGICAFTPVDHAVQLDLIGKVHGFLEAEKYFNSLTEQDKTDKTYGALLHCYVRQRETEKSLSHFQKMKEKGFGLSPVAFNDIMCLHIRTNQTDKVPDVLNDMKKNGVAPDNLTYRMCINSHGDKDDIEGMEKILTEMEKDPNITMDWNTYTAVANCYIKGNLIDKAKNALKKAENQLEKDALGYNHLITIHARLGNKDDVLRLWGRLKTACKRQINREYIMMVTSLARLGEFEEAEKLLVEWRSSGNVYDFRVPSIIVDVYLENGSCDKAKDLLDNLLKEGKATTPDSWGRVAVEFLKKGEIEKARKCMETAVSLPLEKRDWKMDSKIVEKLLDGIGEKESVENVESFVRKLKKFVAFDRGMYHRLMKAYINGGKEVGKVLDDMKADGIEEDDETKKILGLQQ</sequence>
<name>A0ACB8Y783_ARCLA</name>
<organism evidence="1 2">
    <name type="scientific">Arctium lappa</name>
    <name type="common">Greater burdock</name>
    <name type="synonym">Lappa major</name>
    <dbReference type="NCBI Taxonomy" id="4217"/>
    <lineage>
        <taxon>Eukaryota</taxon>
        <taxon>Viridiplantae</taxon>
        <taxon>Streptophyta</taxon>
        <taxon>Embryophyta</taxon>
        <taxon>Tracheophyta</taxon>
        <taxon>Spermatophyta</taxon>
        <taxon>Magnoliopsida</taxon>
        <taxon>eudicotyledons</taxon>
        <taxon>Gunneridae</taxon>
        <taxon>Pentapetalae</taxon>
        <taxon>asterids</taxon>
        <taxon>campanulids</taxon>
        <taxon>Asterales</taxon>
        <taxon>Asteraceae</taxon>
        <taxon>Carduoideae</taxon>
        <taxon>Cardueae</taxon>
        <taxon>Arctiinae</taxon>
        <taxon>Arctium</taxon>
    </lineage>
</organism>
<gene>
    <name evidence="1" type="ORF">L6452_35469</name>
</gene>
<comment type="caution">
    <text evidence="1">The sequence shown here is derived from an EMBL/GenBank/DDBJ whole genome shotgun (WGS) entry which is preliminary data.</text>
</comment>
<evidence type="ECO:0000313" key="2">
    <source>
        <dbReference type="Proteomes" id="UP001055879"/>
    </source>
</evidence>